<dbReference type="EMBL" id="MDYQ01000203">
    <property type="protein sequence ID" value="PRP78967.1"/>
    <property type="molecule type" value="Genomic_DNA"/>
</dbReference>
<feature type="region of interest" description="Disordered" evidence="1">
    <location>
        <begin position="578"/>
        <end position="601"/>
    </location>
</feature>
<feature type="region of interest" description="Disordered" evidence="1">
    <location>
        <begin position="637"/>
        <end position="681"/>
    </location>
</feature>
<protein>
    <submittedName>
        <fullName evidence="2">Uncharacterized protein</fullName>
    </submittedName>
</protein>
<feature type="compositionally biased region" description="Basic and acidic residues" evidence="1">
    <location>
        <begin position="581"/>
        <end position="601"/>
    </location>
</feature>
<dbReference type="InParanoid" id="A0A2P6N4T9"/>
<sequence>MTEPPSVDLDELRRWKETAKSRELHQKAVRSLLQYQKEVRKEKMTDCSLIVQSACRAYLARRSHWTLRRNKDRQRVDCVLLMWVMKRRYIILLSSTAVPSRPVNVERVTTKLDKLKAKIKTKKHSYPPVTNEEPRKVVELQLSDLQRDPVVYTSQKQISGKIERIETSSVDLSKKSFNENRKLMESAAMHQDRGNFQEALQCWKLAYKRLSDSPGQELVRGRIKMRIERVELLLLSQTAAKRSPQSSPHCTKTDGLASHQIEVNVISQDRQNTRRRLTYPTEGLLESIRSLTNAESQENARAPLLRPSIENTSESIFAPDTPKKGKTFRVGDLPNTGFTPYQKGLLSATIKGKKVRFLYDSRYVQNLRRTIREYEREILSLEGEATSDEPMISKTKKARDNLKNELWDMFHNEENKRRKDLLSTYLHYGSTSGPKPATTMEGPSVSESVSTESLAKARTKGKLGGVVVSAEAVFSPSKMRREHRLHPQEEHLPPPVEKRTAVRASAPNPPAPTNPMTTTTTQRSSAESPTRRNSEPPRFIEPAKSAFVFLKRTSKVPDPVNLHYLKKVKSLVSTNWTATEGKTKSKPVEEKKEEEKENKKKEALKRINARKIPDSIEPEKLKVPPSNIPRLRKVTHHHDHPVGTHISPRPIVPDDRYPPTRIPVRRDTTKKQPTTEKTTDREDAKSLFRYIYDTEPVQGTVSRHIFTDIEDGSVIPKLSVDTFPSSMEGMYDQWYEDLLSSHSPDTLSFSHVEH</sequence>
<comment type="caution">
    <text evidence="2">The sequence shown here is derived from an EMBL/GenBank/DDBJ whole genome shotgun (WGS) entry which is preliminary data.</text>
</comment>
<feature type="compositionally biased region" description="Basic and acidic residues" evidence="1">
    <location>
        <begin position="485"/>
        <end position="500"/>
    </location>
</feature>
<evidence type="ECO:0000313" key="2">
    <source>
        <dbReference type="EMBL" id="PRP78967.1"/>
    </source>
</evidence>
<dbReference type="Proteomes" id="UP000241769">
    <property type="component" value="Unassembled WGS sequence"/>
</dbReference>
<feature type="compositionally biased region" description="Basic and acidic residues" evidence="1">
    <location>
        <begin position="652"/>
        <end position="681"/>
    </location>
</feature>
<accession>A0A2P6N4T9</accession>
<feature type="region of interest" description="Disordered" evidence="1">
    <location>
        <begin position="477"/>
        <end position="539"/>
    </location>
</feature>
<name>A0A2P6N4T9_9EUKA</name>
<dbReference type="PROSITE" id="PS50096">
    <property type="entry name" value="IQ"/>
    <property type="match status" value="1"/>
</dbReference>
<keyword evidence="3" id="KW-1185">Reference proteome</keyword>
<evidence type="ECO:0000313" key="3">
    <source>
        <dbReference type="Proteomes" id="UP000241769"/>
    </source>
</evidence>
<organism evidence="2 3">
    <name type="scientific">Planoprotostelium fungivorum</name>
    <dbReference type="NCBI Taxonomy" id="1890364"/>
    <lineage>
        <taxon>Eukaryota</taxon>
        <taxon>Amoebozoa</taxon>
        <taxon>Evosea</taxon>
        <taxon>Variosea</taxon>
        <taxon>Cavosteliida</taxon>
        <taxon>Cavosteliaceae</taxon>
        <taxon>Planoprotostelium</taxon>
    </lineage>
</organism>
<gene>
    <name evidence="2" type="ORF">PROFUN_13279</name>
</gene>
<dbReference type="AlphaFoldDB" id="A0A2P6N4T9"/>
<reference evidence="2 3" key="1">
    <citation type="journal article" date="2018" name="Genome Biol. Evol.">
        <title>Multiple Roots of Fruiting Body Formation in Amoebozoa.</title>
        <authorList>
            <person name="Hillmann F."/>
            <person name="Forbes G."/>
            <person name="Novohradska S."/>
            <person name="Ferling I."/>
            <person name="Riege K."/>
            <person name="Groth M."/>
            <person name="Westermann M."/>
            <person name="Marz M."/>
            <person name="Spaller T."/>
            <person name="Winckler T."/>
            <person name="Schaap P."/>
            <person name="Glockner G."/>
        </authorList>
    </citation>
    <scope>NUCLEOTIDE SEQUENCE [LARGE SCALE GENOMIC DNA]</scope>
    <source>
        <strain evidence="2 3">Jena</strain>
    </source>
</reference>
<proteinExistence type="predicted"/>
<evidence type="ECO:0000256" key="1">
    <source>
        <dbReference type="SAM" id="MobiDB-lite"/>
    </source>
</evidence>